<reference evidence="1 3" key="1">
    <citation type="submission" date="2020-07" db="EMBL/GenBank/DDBJ databases">
        <title>Description of Limosilactobacillus balticus sp. nov., Limosilactobacillus agrestis sp. nov., Limosilactobacillus albertensis sp. nov., Limosilactobacillus rudii sp. nov., Limosilactobacillus fastidiosus sp. nov., five novel Limosilactobacillus species isolated from the vertebrate gastrointestinal tract, and proposal of 6 subspecies of Limosilactobacillus reuteri adapted to the gastrointestinal tract of specific vertebrate hosts.</title>
        <authorList>
            <person name="Li F."/>
            <person name="Cheng C."/>
            <person name="Zheng J."/>
            <person name="Quevedo R.M."/>
            <person name="Li J."/>
            <person name="Roos S."/>
            <person name="Gaenzle M.G."/>
            <person name="Walter J."/>
        </authorList>
    </citation>
    <scope>NUCLEOTIDE SEQUENCE [LARGE SCALE GENOMIC DNA]</scope>
    <source>
        <strain evidence="1 3">BG-MG3-A</strain>
    </source>
</reference>
<dbReference type="RefSeq" id="WP_182578828.1">
    <property type="nucleotide sequence ID" value="NZ_JACIVE010000059.1"/>
</dbReference>
<accession>A0A7W3YL46</accession>
<organism evidence="1 3">
    <name type="scientific">Limosilactobacillus agrestis</name>
    <dbReference type="NCBI Taxonomy" id="2759748"/>
    <lineage>
        <taxon>Bacteria</taxon>
        <taxon>Bacillati</taxon>
        <taxon>Bacillota</taxon>
        <taxon>Bacilli</taxon>
        <taxon>Lactobacillales</taxon>
        <taxon>Lactobacillaceae</taxon>
        <taxon>Limosilactobacillus</taxon>
    </lineage>
</organism>
<gene>
    <name evidence="1" type="ORF">H5R92_07270</name>
    <name evidence="2" type="ORF">LTY36_09160</name>
</gene>
<dbReference type="AlphaFoldDB" id="A0A7W3YL46"/>
<dbReference type="Proteomes" id="UP000534578">
    <property type="component" value="Unassembled WGS sequence"/>
</dbReference>
<reference evidence="2 4" key="2">
    <citation type="submission" date="2021-12" db="EMBL/GenBank/DDBJ databases">
        <title>A phylogenomic analysis of Limosilactobacillus reuteri reveals ancient and stable evolutionary relationships with rodents and birds and zoonotic transmission to humans.</title>
        <authorList>
            <person name="Li F."/>
            <person name="Li X."/>
            <person name="Cheng C."/>
            <person name="Tollenaar S."/>
            <person name="Zhang J.S."/>
            <person name="Simpson D."/>
            <person name="Tasseva G."/>
            <person name="Perez-Munoz M.E."/>
            <person name="Frese S."/>
            <person name="Gaenzle M.G."/>
            <person name="Walter J."/>
            <person name="Zheng J."/>
        </authorList>
    </citation>
    <scope>NUCLEOTIDE SEQUENCE [LARGE SCALE GENOMIC DNA]</scope>
    <source>
        <strain evidence="2 4">BG-MG3-B</strain>
    </source>
</reference>
<dbReference type="EMBL" id="JAJPDE010000077">
    <property type="protein sequence ID" value="MCD7131348.1"/>
    <property type="molecule type" value="Genomic_DNA"/>
</dbReference>
<keyword evidence="4" id="KW-1185">Reference proteome</keyword>
<dbReference type="EMBL" id="JACIVE010000059">
    <property type="protein sequence ID" value="MBB1095969.1"/>
    <property type="molecule type" value="Genomic_DNA"/>
</dbReference>
<name>A0A7W3YL46_9LACO</name>
<evidence type="ECO:0000313" key="3">
    <source>
        <dbReference type="Proteomes" id="UP000534578"/>
    </source>
</evidence>
<proteinExistence type="predicted"/>
<dbReference type="Proteomes" id="UP001199710">
    <property type="component" value="Unassembled WGS sequence"/>
</dbReference>
<sequence>MMYHKIDFNELSKLSGGWRVTPWSVAWQTGKVAYSLVKHRRSYWAGYQASPFH</sequence>
<evidence type="ECO:0000313" key="4">
    <source>
        <dbReference type="Proteomes" id="UP001199710"/>
    </source>
</evidence>
<comment type="caution">
    <text evidence="1">The sequence shown here is derived from an EMBL/GenBank/DDBJ whole genome shotgun (WGS) entry which is preliminary data.</text>
</comment>
<evidence type="ECO:0000313" key="2">
    <source>
        <dbReference type="EMBL" id="MCD7131348.1"/>
    </source>
</evidence>
<protein>
    <submittedName>
        <fullName evidence="1">Uncharacterized protein</fullName>
    </submittedName>
</protein>
<evidence type="ECO:0000313" key="1">
    <source>
        <dbReference type="EMBL" id="MBB1095969.1"/>
    </source>
</evidence>